<dbReference type="Proteomes" id="UP000033070">
    <property type="component" value="Chromosome"/>
</dbReference>
<name>A0A2Z6GDT6_9PROT</name>
<dbReference type="OrthoDB" id="8688567at2"/>
<feature type="region of interest" description="Disordered" evidence="1">
    <location>
        <begin position="14"/>
        <end position="44"/>
    </location>
</feature>
<evidence type="ECO:0000313" key="3">
    <source>
        <dbReference type="Proteomes" id="UP000033070"/>
    </source>
</evidence>
<dbReference type="KEGG" id="fam:OYT1_ch2267"/>
<dbReference type="RefSeq" id="WP_062626757.1">
    <property type="nucleotide sequence ID" value="NZ_AP018738.1"/>
</dbReference>
<proteinExistence type="predicted"/>
<gene>
    <name evidence="2" type="ORF">OYT1_ch2267</name>
</gene>
<evidence type="ECO:0000256" key="1">
    <source>
        <dbReference type="SAM" id="MobiDB-lite"/>
    </source>
</evidence>
<organism evidence="2 3">
    <name type="scientific">Ferriphaselus amnicola</name>
    <dbReference type="NCBI Taxonomy" id="1188319"/>
    <lineage>
        <taxon>Bacteria</taxon>
        <taxon>Pseudomonadati</taxon>
        <taxon>Pseudomonadota</taxon>
        <taxon>Betaproteobacteria</taxon>
        <taxon>Nitrosomonadales</taxon>
        <taxon>Gallionellaceae</taxon>
        <taxon>Ferriphaselus</taxon>
    </lineage>
</organism>
<dbReference type="InterPro" id="IPR019596">
    <property type="entry name" value="Phage_Mu_GpM_tail_tub"/>
</dbReference>
<dbReference type="STRING" id="1188319.OYT1_01590"/>
<dbReference type="Pfam" id="PF10618">
    <property type="entry name" value="Tail_tube"/>
    <property type="match status" value="1"/>
</dbReference>
<accession>A0A2Z6GDT6</accession>
<evidence type="ECO:0000313" key="2">
    <source>
        <dbReference type="EMBL" id="BBE51783.1"/>
    </source>
</evidence>
<sequence length="119" mass="12580">MQINNIRTVSAPSVGKLPLADKPGTFTPSGKKREHKPGRLASDGGYTESEVAAKLELNLNLLPGVNAQALNNIKDEDVTVRLADGSVHLMSLAFVADPVPVDGGESKMTIMSNVSERIA</sequence>
<reference evidence="2 3" key="1">
    <citation type="submission" date="2018-06" db="EMBL/GenBank/DDBJ databases">
        <title>OYT1 Genome Sequencing.</title>
        <authorList>
            <person name="Kato S."/>
            <person name="Itoh T."/>
            <person name="Ohkuma M."/>
        </authorList>
    </citation>
    <scope>NUCLEOTIDE SEQUENCE [LARGE SCALE GENOMIC DNA]</scope>
    <source>
        <strain evidence="2 3">OYT1</strain>
    </source>
</reference>
<keyword evidence="3" id="KW-1185">Reference proteome</keyword>
<protein>
    <recommendedName>
        <fullName evidence="4">Phage tail protein</fullName>
    </recommendedName>
</protein>
<dbReference type="AlphaFoldDB" id="A0A2Z6GDT6"/>
<dbReference type="EMBL" id="AP018738">
    <property type="protein sequence ID" value="BBE51783.1"/>
    <property type="molecule type" value="Genomic_DNA"/>
</dbReference>
<evidence type="ECO:0008006" key="4">
    <source>
        <dbReference type="Google" id="ProtNLM"/>
    </source>
</evidence>